<evidence type="ECO:0000313" key="1">
    <source>
        <dbReference type="EMBL" id="CDW53237.1"/>
    </source>
</evidence>
<dbReference type="Proteomes" id="UP000030665">
    <property type="component" value="Unassembled WGS sequence"/>
</dbReference>
<protein>
    <submittedName>
        <fullName evidence="1">Uncharacterized protein</fullName>
    </submittedName>
</protein>
<dbReference type="EMBL" id="HG805845">
    <property type="protein sequence ID" value="CDW53237.1"/>
    <property type="molecule type" value="Genomic_DNA"/>
</dbReference>
<proteinExistence type="predicted"/>
<keyword evidence="2" id="KW-1185">Reference proteome</keyword>
<gene>
    <name evidence="1" type="ORF">TTRE_0000150101</name>
</gene>
<accession>A0A077YYW7</accession>
<reference evidence="1" key="1">
    <citation type="submission" date="2014-01" db="EMBL/GenBank/DDBJ databases">
        <authorList>
            <person name="Aslett M."/>
        </authorList>
    </citation>
    <scope>NUCLEOTIDE SEQUENCE</scope>
</reference>
<name>A0A077YYW7_TRITR</name>
<organism evidence="1 2">
    <name type="scientific">Trichuris trichiura</name>
    <name type="common">Whipworm</name>
    <name type="synonym">Trichocephalus trichiurus</name>
    <dbReference type="NCBI Taxonomy" id="36087"/>
    <lineage>
        <taxon>Eukaryota</taxon>
        <taxon>Metazoa</taxon>
        <taxon>Ecdysozoa</taxon>
        <taxon>Nematoda</taxon>
        <taxon>Enoplea</taxon>
        <taxon>Dorylaimia</taxon>
        <taxon>Trichinellida</taxon>
        <taxon>Trichuridae</taxon>
        <taxon>Trichuris</taxon>
    </lineage>
</organism>
<dbReference type="AlphaFoldDB" id="A0A077YYW7"/>
<dbReference type="STRING" id="36087.A0A077YYW7"/>
<evidence type="ECO:0000313" key="2">
    <source>
        <dbReference type="Proteomes" id="UP000030665"/>
    </source>
</evidence>
<reference evidence="1" key="2">
    <citation type="submission" date="2014-03" db="EMBL/GenBank/DDBJ databases">
        <title>The whipworm genome and dual-species transcriptomics of an intimate host-pathogen interaction.</title>
        <authorList>
            <person name="Foth B.J."/>
            <person name="Tsai I.J."/>
            <person name="Reid A.J."/>
            <person name="Bancroft A.J."/>
            <person name="Nichol S."/>
            <person name="Tracey A."/>
            <person name="Holroyd N."/>
            <person name="Cotton J.A."/>
            <person name="Stanley E.J."/>
            <person name="Zarowiecki M."/>
            <person name="Liu J.Z."/>
            <person name="Huckvale T."/>
            <person name="Cooper P.J."/>
            <person name="Grencis R.K."/>
            <person name="Berriman M."/>
        </authorList>
    </citation>
    <scope>NUCLEOTIDE SEQUENCE [LARGE SCALE GENOMIC DNA]</scope>
</reference>
<sequence>MDHLLKACRLLRCNVQELLLSLLGGTLRRYFREMGICCPPPITSTLLVDNKHKSVENSTCECGGTLVPLKLPVDVDGVIPRVWEAQERLCRSLESAFPEASWLFANAISALLPTPIAQRIVGALYGASDGIITFLKVHRNLRLCKRNIRALLVFPIPDVTPQSNLKFACTFTVHSWDVYISLSVSVMHFHKPNLLADYMEEEVDLLFRQIDPRLLNLNQPMTWPLGFQHPMMRSKESLRQSQQLVSQDDESILSRSNPESDIAGSLPTIAELENLLVEIRFELQELKRTVFPDRESYVSRLTYMQSKMEAFQDKLMNAKRARKLYNVSDEAARRLEALVNSCQPDSPTTLSEDGQFVPLVRSVRKKSKRRRSPTAMEQCFNVQIL</sequence>
<dbReference type="OrthoDB" id="619536at2759"/>